<evidence type="ECO:0000313" key="3">
    <source>
        <dbReference type="Proteomes" id="UP001217417"/>
    </source>
</evidence>
<accession>A0AAD7QSV3</accession>
<organism evidence="2 3">
    <name type="scientific">Lipomyces tetrasporus</name>
    <dbReference type="NCBI Taxonomy" id="54092"/>
    <lineage>
        <taxon>Eukaryota</taxon>
        <taxon>Fungi</taxon>
        <taxon>Dikarya</taxon>
        <taxon>Ascomycota</taxon>
        <taxon>Saccharomycotina</taxon>
        <taxon>Lipomycetes</taxon>
        <taxon>Lipomycetales</taxon>
        <taxon>Lipomycetaceae</taxon>
        <taxon>Lipomyces</taxon>
    </lineage>
</organism>
<evidence type="ECO:0000256" key="1">
    <source>
        <dbReference type="SAM" id="MobiDB-lite"/>
    </source>
</evidence>
<dbReference type="AlphaFoldDB" id="A0AAD7QSV3"/>
<feature type="compositionally biased region" description="Low complexity" evidence="1">
    <location>
        <begin position="1"/>
        <end position="13"/>
    </location>
</feature>
<dbReference type="EMBL" id="JARPMG010000004">
    <property type="protein sequence ID" value="KAJ8100843.1"/>
    <property type="molecule type" value="Genomic_DNA"/>
</dbReference>
<keyword evidence="3" id="KW-1185">Reference proteome</keyword>
<evidence type="ECO:0000313" key="2">
    <source>
        <dbReference type="EMBL" id="KAJ8100843.1"/>
    </source>
</evidence>
<dbReference type="Proteomes" id="UP001217417">
    <property type="component" value="Unassembled WGS sequence"/>
</dbReference>
<reference evidence="2" key="1">
    <citation type="submission" date="2023-03" db="EMBL/GenBank/DDBJ databases">
        <title>Near-Complete genome sequence of Lipomyces tetrasporous NRRL Y-64009, an oleaginous yeast capable of growing on lignocellulosic hydrolysates.</title>
        <authorList>
            <consortium name="Lawrence Berkeley National Laboratory"/>
            <person name="Jagtap S.S."/>
            <person name="Liu J.-J."/>
            <person name="Walukiewicz H.E."/>
            <person name="Pangilinan J."/>
            <person name="Lipzen A."/>
            <person name="Ahrendt S."/>
            <person name="Koriabine M."/>
            <person name="Cobaugh K."/>
            <person name="Salamov A."/>
            <person name="Yoshinaga Y."/>
            <person name="Ng V."/>
            <person name="Daum C."/>
            <person name="Grigoriev I.V."/>
            <person name="Slininger P.J."/>
            <person name="Dien B.S."/>
            <person name="Jin Y.-S."/>
            <person name="Rao C.V."/>
        </authorList>
    </citation>
    <scope>NUCLEOTIDE SEQUENCE</scope>
    <source>
        <strain evidence="2">NRRL Y-64009</strain>
    </source>
</reference>
<protein>
    <submittedName>
        <fullName evidence="2">Uncharacterized protein</fullName>
    </submittedName>
</protein>
<feature type="region of interest" description="Disordered" evidence="1">
    <location>
        <begin position="1"/>
        <end position="24"/>
    </location>
</feature>
<sequence length="134" mass="14922">MTSSSGKGSVHSSPELINSVVDGPGVTSSSYVEGLASFELMASENPEITESDDASSRELREIINWATGDASRSNPRMQRDVCSFVRNQDGFIARYKRPYEEAMGRTRSADGQTMREAARSYYFMRPQNQSHRSI</sequence>
<dbReference type="GeneID" id="80882351"/>
<gene>
    <name evidence="2" type="ORF">POJ06DRAFT_249634</name>
</gene>
<comment type="caution">
    <text evidence="2">The sequence shown here is derived from an EMBL/GenBank/DDBJ whole genome shotgun (WGS) entry which is preliminary data.</text>
</comment>
<name>A0AAD7QSV3_9ASCO</name>
<proteinExistence type="predicted"/>
<dbReference type="RefSeq" id="XP_056044293.1">
    <property type="nucleotide sequence ID" value="XM_056187185.1"/>
</dbReference>